<organism evidence="1 2">
    <name type="scientific">Methanoculleus frigidifontis</name>
    <dbReference type="NCBI Taxonomy" id="2584085"/>
    <lineage>
        <taxon>Archaea</taxon>
        <taxon>Methanobacteriati</taxon>
        <taxon>Methanobacteriota</taxon>
        <taxon>Stenosarchaea group</taxon>
        <taxon>Methanomicrobia</taxon>
        <taxon>Methanomicrobiales</taxon>
        <taxon>Methanomicrobiaceae</taxon>
        <taxon>Methanoculleus</taxon>
    </lineage>
</organism>
<dbReference type="EMBL" id="VCYH01000002">
    <property type="protein sequence ID" value="MDN7024188.1"/>
    <property type="molecule type" value="Genomic_DNA"/>
</dbReference>
<accession>A0ABT8M8D2</accession>
<reference evidence="1" key="1">
    <citation type="submission" date="2019-05" db="EMBL/GenBank/DDBJ databases">
        <title>Methanoculleus sp. FWC-SCC1, a methanogenic archaeon isolated from deep marine cold seep.</title>
        <authorList>
            <person name="Chen Y.-W."/>
            <person name="Chen S.-C."/>
            <person name="Teng N.-H."/>
            <person name="Lai M.-C."/>
        </authorList>
    </citation>
    <scope>NUCLEOTIDE SEQUENCE</scope>
    <source>
        <strain evidence="1">FWC-SCC1</strain>
    </source>
</reference>
<gene>
    <name evidence="1" type="ORF">FGU65_04670</name>
</gene>
<protein>
    <submittedName>
        <fullName evidence="1">Uncharacterized protein</fullName>
    </submittedName>
</protein>
<proteinExistence type="predicted"/>
<name>A0ABT8M8D2_9EURY</name>
<dbReference type="RefSeq" id="WP_301663276.1">
    <property type="nucleotide sequence ID" value="NZ_VCYH01000002.1"/>
</dbReference>
<comment type="caution">
    <text evidence="1">The sequence shown here is derived from an EMBL/GenBank/DDBJ whole genome shotgun (WGS) entry which is preliminary data.</text>
</comment>
<dbReference type="Proteomes" id="UP001168338">
    <property type="component" value="Unassembled WGS sequence"/>
</dbReference>
<evidence type="ECO:0000313" key="2">
    <source>
        <dbReference type="Proteomes" id="UP001168338"/>
    </source>
</evidence>
<keyword evidence="2" id="KW-1185">Reference proteome</keyword>
<evidence type="ECO:0000313" key="1">
    <source>
        <dbReference type="EMBL" id="MDN7024188.1"/>
    </source>
</evidence>
<sequence>MSLAMQNRYQKMIVNVLAKKMGPAADDFVRDVCRKIGTKFENVSPLTVETFARQVERDAVVFVPAGDAVFMANVIRKLK</sequence>